<accession>A0ABQ8TC26</accession>
<protein>
    <submittedName>
        <fullName evidence="1">Uncharacterized protein</fullName>
    </submittedName>
</protein>
<reference evidence="1 2" key="1">
    <citation type="journal article" date="2022" name="Allergy">
        <title>Genome assembly and annotation of Periplaneta americana reveal a comprehensive cockroach allergen profile.</title>
        <authorList>
            <person name="Wang L."/>
            <person name="Xiong Q."/>
            <person name="Saelim N."/>
            <person name="Wang L."/>
            <person name="Nong W."/>
            <person name="Wan A.T."/>
            <person name="Shi M."/>
            <person name="Liu X."/>
            <person name="Cao Q."/>
            <person name="Hui J.H.L."/>
            <person name="Sookrung N."/>
            <person name="Leung T.F."/>
            <person name="Tungtrongchitr A."/>
            <person name="Tsui S.K.W."/>
        </authorList>
    </citation>
    <scope>NUCLEOTIDE SEQUENCE [LARGE SCALE GENOMIC DNA]</scope>
    <source>
        <strain evidence="1">PWHHKU_190912</strain>
    </source>
</reference>
<keyword evidence="2" id="KW-1185">Reference proteome</keyword>
<dbReference type="EMBL" id="JAJSOF020000011">
    <property type="protein sequence ID" value="KAJ4444104.1"/>
    <property type="molecule type" value="Genomic_DNA"/>
</dbReference>
<evidence type="ECO:0000313" key="1">
    <source>
        <dbReference type="EMBL" id="KAJ4444104.1"/>
    </source>
</evidence>
<comment type="caution">
    <text evidence="1">The sequence shown here is derived from an EMBL/GenBank/DDBJ whole genome shotgun (WGS) entry which is preliminary data.</text>
</comment>
<name>A0ABQ8TC26_PERAM</name>
<dbReference type="Proteomes" id="UP001148838">
    <property type="component" value="Unassembled WGS sequence"/>
</dbReference>
<gene>
    <name evidence="1" type="ORF">ANN_05893</name>
</gene>
<sequence>MAGLCESGNEPSGSLKAFLEEFPILDAVVDFLQTREHLLQYAGTCSGELVGDACVSYLQSPTLALHKLKEVVQAREALVIVVVEPRELISYNTVMVTAERSDMVLHQGSSGETCTVQAIKGKTFTYRLKGILHYVKAETTALKPSEHHSQHNHRQQQSTEDLIRMFCMRLQAYRNTRPGLPIHIKAPRFLRTYLT</sequence>
<proteinExistence type="predicted"/>
<evidence type="ECO:0000313" key="2">
    <source>
        <dbReference type="Proteomes" id="UP001148838"/>
    </source>
</evidence>
<organism evidence="1 2">
    <name type="scientific">Periplaneta americana</name>
    <name type="common">American cockroach</name>
    <name type="synonym">Blatta americana</name>
    <dbReference type="NCBI Taxonomy" id="6978"/>
    <lineage>
        <taxon>Eukaryota</taxon>
        <taxon>Metazoa</taxon>
        <taxon>Ecdysozoa</taxon>
        <taxon>Arthropoda</taxon>
        <taxon>Hexapoda</taxon>
        <taxon>Insecta</taxon>
        <taxon>Pterygota</taxon>
        <taxon>Neoptera</taxon>
        <taxon>Polyneoptera</taxon>
        <taxon>Dictyoptera</taxon>
        <taxon>Blattodea</taxon>
        <taxon>Blattoidea</taxon>
        <taxon>Blattidae</taxon>
        <taxon>Blattinae</taxon>
        <taxon>Periplaneta</taxon>
    </lineage>
</organism>